<dbReference type="SUPFAM" id="SSF55486">
    <property type="entry name" value="Metalloproteases ('zincins'), catalytic domain"/>
    <property type="match status" value="1"/>
</dbReference>
<dbReference type="PANTHER" id="PTHR11733">
    <property type="entry name" value="ZINC METALLOPROTEASE FAMILY M13 NEPRILYSIN-RELATED"/>
    <property type="match status" value="1"/>
</dbReference>
<dbReference type="EMBL" id="KN750405">
    <property type="protein sequence ID" value="KIH50212.1"/>
    <property type="molecule type" value="Genomic_DNA"/>
</dbReference>
<dbReference type="Proteomes" id="UP000054047">
    <property type="component" value="Unassembled WGS sequence"/>
</dbReference>
<name>A0A0C2CK85_9BILA</name>
<dbReference type="GO" id="GO:0005886">
    <property type="term" value="C:plasma membrane"/>
    <property type="evidence" value="ECO:0007669"/>
    <property type="project" value="TreeGrafter"/>
</dbReference>
<dbReference type="AlphaFoldDB" id="A0A0C2CK85"/>
<keyword evidence="3" id="KW-1185">Reference proteome</keyword>
<dbReference type="Pfam" id="PF01431">
    <property type="entry name" value="Peptidase_M13"/>
    <property type="match status" value="1"/>
</dbReference>
<evidence type="ECO:0000259" key="1">
    <source>
        <dbReference type="Pfam" id="PF01431"/>
    </source>
</evidence>
<dbReference type="OrthoDB" id="6475849at2759"/>
<sequence length="112" mass="12863">LKEYYFQEIESRTSLYENIADNVGLEVALKAWRQHGEESFWKLAALDLNRDQLFFAGYAQSWCALKSNQQRGVHMVEKTRVTGSLQNSPEFATAFSCPPGSPMNPRKKCTLW</sequence>
<feature type="non-terminal residue" evidence="2">
    <location>
        <position position="1"/>
    </location>
</feature>
<dbReference type="GO" id="GO:0016485">
    <property type="term" value="P:protein processing"/>
    <property type="evidence" value="ECO:0007669"/>
    <property type="project" value="TreeGrafter"/>
</dbReference>
<protein>
    <submittedName>
        <fullName evidence="2">Peptidase family M13</fullName>
    </submittedName>
</protein>
<evidence type="ECO:0000313" key="3">
    <source>
        <dbReference type="Proteomes" id="UP000054047"/>
    </source>
</evidence>
<proteinExistence type="predicted"/>
<evidence type="ECO:0000313" key="2">
    <source>
        <dbReference type="EMBL" id="KIH50212.1"/>
    </source>
</evidence>
<accession>A0A0C2CK85</accession>
<dbReference type="InterPro" id="IPR000718">
    <property type="entry name" value="Peptidase_M13"/>
</dbReference>
<dbReference type="InterPro" id="IPR018497">
    <property type="entry name" value="Peptidase_M13_C"/>
</dbReference>
<reference evidence="2 3" key="1">
    <citation type="submission" date="2013-12" db="EMBL/GenBank/DDBJ databases">
        <title>Draft genome of the parsitic nematode Ancylostoma duodenale.</title>
        <authorList>
            <person name="Mitreva M."/>
        </authorList>
    </citation>
    <scope>NUCLEOTIDE SEQUENCE [LARGE SCALE GENOMIC DNA]</scope>
    <source>
        <strain evidence="2 3">Zhejiang</strain>
    </source>
</reference>
<dbReference type="PANTHER" id="PTHR11733:SF133">
    <property type="entry name" value="PHOSPHATE-REGULATING NEUTRAL ENDOPEPTIDASE PHEX"/>
    <property type="match status" value="1"/>
</dbReference>
<dbReference type="PROSITE" id="PS51885">
    <property type="entry name" value="NEPRILYSIN"/>
    <property type="match status" value="1"/>
</dbReference>
<dbReference type="InterPro" id="IPR024079">
    <property type="entry name" value="MetalloPept_cat_dom_sf"/>
</dbReference>
<feature type="domain" description="Peptidase M13 C-terminal" evidence="1">
    <location>
        <begin position="8"/>
        <end position="110"/>
    </location>
</feature>
<gene>
    <name evidence="2" type="ORF">ANCDUO_19711</name>
</gene>
<dbReference type="Gene3D" id="3.40.390.10">
    <property type="entry name" value="Collagenase (Catalytic Domain)"/>
    <property type="match status" value="1"/>
</dbReference>
<dbReference type="MEROPS" id="M13.A28"/>
<dbReference type="GO" id="GO:0004222">
    <property type="term" value="F:metalloendopeptidase activity"/>
    <property type="evidence" value="ECO:0007669"/>
    <property type="project" value="InterPro"/>
</dbReference>
<organism evidence="2 3">
    <name type="scientific">Ancylostoma duodenale</name>
    <dbReference type="NCBI Taxonomy" id="51022"/>
    <lineage>
        <taxon>Eukaryota</taxon>
        <taxon>Metazoa</taxon>
        <taxon>Ecdysozoa</taxon>
        <taxon>Nematoda</taxon>
        <taxon>Chromadorea</taxon>
        <taxon>Rhabditida</taxon>
        <taxon>Rhabditina</taxon>
        <taxon>Rhabditomorpha</taxon>
        <taxon>Strongyloidea</taxon>
        <taxon>Ancylostomatidae</taxon>
        <taxon>Ancylostomatinae</taxon>
        <taxon>Ancylostoma</taxon>
    </lineage>
</organism>